<dbReference type="Gene3D" id="3.40.50.1010">
    <property type="entry name" value="5'-nuclease"/>
    <property type="match status" value="1"/>
</dbReference>
<dbReference type="SUPFAM" id="SSF47807">
    <property type="entry name" value="5' to 3' exonuclease, C-terminal subdomain"/>
    <property type="match status" value="1"/>
</dbReference>
<proteinExistence type="inferred from homology"/>
<evidence type="ECO:0000256" key="6">
    <source>
        <dbReference type="ARBA" id="ARBA00022763"/>
    </source>
</evidence>
<dbReference type="GO" id="GO:0017108">
    <property type="term" value="F:5'-flap endonuclease activity"/>
    <property type="evidence" value="ECO:0007669"/>
    <property type="project" value="TreeGrafter"/>
</dbReference>
<dbReference type="PANTHER" id="PTHR11081">
    <property type="entry name" value="FLAP ENDONUCLEASE FAMILY MEMBER"/>
    <property type="match status" value="1"/>
</dbReference>
<feature type="domain" description="XPG N-terminal" evidence="16">
    <location>
        <begin position="1"/>
        <end position="99"/>
    </location>
</feature>
<evidence type="ECO:0000256" key="13">
    <source>
        <dbReference type="ARBA" id="ARBA00023242"/>
    </source>
</evidence>
<dbReference type="GO" id="GO:0035312">
    <property type="term" value="F:5'-3' DNA exonuclease activity"/>
    <property type="evidence" value="ECO:0007669"/>
    <property type="project" value="InterPro"/>
</dbReference>
<dbReference type="PRINTS" id="PR00853">
    <property type="entry name" value="XPGRADSUPER"/>
</dbReference>
<dbReference type="InterPro" id="IPR006084">
    <property type="entry name" value="XPG/Rad2"/>
</dbReference>
<dbReference type="InterPro" id="IPR006086">
    <property type="entry name" value="XPG-I_dom"/>
</dbReference>
<dbReference type="Gene3D" id="1.10.150.20">
    <property type="entry name" value="5' to 3' exonuclease, C-terminal subdomain"/>
    <property type="match status" value="1"/>
</dbReference>
<evidence type="ECO:0000256" key="7">
    <source>
        <dbReference type="ARBA" id="ARBA00022801"/>
    </source>
</evidence>
<dbReference type="SMART" id="SM00484">
    <property type="entry name" value="XPGI"/>
    <property type="match status" value="1"/>
</dbReference>
<keyword evidence="10" id="KW-0267">Excision nuclease</keyword>
<evidence type="ECO:0000256" key="8">
    <source>
        <dbReference type="ARBA" id="ARBA00022839"/>
    </source>
</evidence>
<sequence length="717" mass="80456">MGVNGLLQHLKEIQDPCSLERYRGKTLAIDTYGWLHRALVSCAEDLCLGRPTRKYVTYIINKIQMLQHFGVTPFFVFDGASLTTKGETNLKRREMRCEAKKLAEKYAGSGHLQLAYKEYMKAAYVTSQMAKSIMCELDVMKIQYVVAPYEADPQMVYLEKIGIVDGILSEDSDLLIFGCNKLITKLKDDSSCVEINRHDFEKVRQIPYLATYTSEQLRLVAMLSGCDYTKGVPGVGLKSAFQMVRRYRTLHKVTIALRSTGKKIPADFEHEVLKADLAFQFQKVFDPRRQVLTTLNEVPEPISEQVELLESCCGKTLEAELVKKVCNGKVDPNSHETLVSREQSINLLKSVSVKVNATSSETQVAIRSQSEPVVKSQRKSVLDMLKVSKHVAKPTGLINEPTQRDNTQINKNKIPTLKRPLPVNEAPRKKKVSPTSNKIRKLQGSISGESGVTSKFFAAQSTTHENPELPTPKSDCDLSEWNSSLLDDSEVPDESPIKNLDTGNILDELTEDDNDMGDKQSATDEENVSIDFDPVVDSLNSDPATRHKTSYPPLEDDDENAKFDLSSKDDEIEESPVKRRVSFKVHKDMAVENLRSKFQFSPAKLAKFTDPTKSQATTNIKLDRMHSRPALTDKSTNISHSSTKGILKKPATTLCGISKSAMHGKAVKFASNNSFPKVQIASSQEDEFEISEDEISPKRFPKRRTPFIDLKQFAFRK</sequence>
<dbReference type="AlphaFoldDB" id="A0AAD5BEG0"/>
<keyword evidence="4" id="KW-0540">Nuclease</keyword>
<keyword evidence="7" id="KW-0378">Hydrolase</keyword>
<keyword evidence="6" id="KW-0227">DNA damage</keyword>
<dbReference type="FunFam" id="1.10.150.20:FF:000011">
    <property type="entry name" value="exonuclease 1"/>
    <property type="match status" value="1"/>
</dbReference>
<organism evidence="17 18">
    <name type="scientific">Candida theae</name>
    <dbReference type="NCBI Taxonomy" id="1198502"/>
    <lineage>
        <taxon>Eukaryota</taxon>
        <taxon>Fungi</taxon>
        <taxon>Dikarya</taxon>
        <taxon>Ascomycota</taxon>
        <taxon>Saccharomycotina</taxon>
        <taxon>Pichiomycetes</taxon>
        <taxon>Debaryomycetaceae</taxon>
        <taxon>Candida/Lodderomyces clade</taxon>
        <taxon>Candida</taxon>
    </lineage>
</organism>
<evidence type="ECO:0000256" key="9">
    <source>
        <dbReference type="ARBA" id="ARBA00022842"/>
    </source>
</evidence>
<dbReference type="InterPro" id="IPR029060">
    <property type="entry name" value="PIN-like_dom_sf"/>
</dbReference>
<evidence type="ECO:0000256" key="1">
    <source>
        <dbReference type="ARBA" id="ARBA00001946"/>
    </source>
</evidence>
<name>A0AAD5BEG0_9ASCO</name>
<keyword evidence="9" id="KW-0460">Magnesium</keyword>
<dbReference type="GO" id="GO:0046872">
    <property type="term" value="F:metal ion binding"/>
    <property type="evidence" value="ECO:0007669"/>
    <property type="project" value="UniProtKB-KW"/>
</dbReference>
<keyword evidence="8" id="KW-0269">Exonuclease</keyword>
<keyword evidence="13" id="KW-0539">Nucleus</keyword>
<dbReference type="InterPro" id="IPR037315">
    <property type="entry name" value="EXO1_H3TH"/>
</dbReference>
<evidence type="ECO:0000313" key="18">
    <source>
        <dbReference type="Proteomes" id="UP001204833"/>
    </source>
</evidence>
<evidence type="ECO:0000256" key="11">
    <source>
        <dbReference type="ARBA" id="ARBA00023125"/>
    </source>
</evidence>
<evidence type="ECO:0000256" key="5">
    <source>
        <dbReference type="ARBA" id="ARBA00022723"/>
    </source>
</evidence>
<comment type="similarity">
    <text evidence="3">Belongs to the XPG/RAD2 endonuclease family. EXO1 subfamily.</text>
</comment>
<comment type="caution">
    <text evidence="17">The sequence shown here is derived from an EMBL/GenBank/DDBJ whole genome shotgun (WGS) entry which is preliminary data.</text>
</comment>
<dbReference type="SMART" id="SM00485">
    <property type="entry name" value="XPGN"/>
    <property type="match status" value="1"/>
</dbReference>
<accession>A0AAD5BEG0</accession>
<evidence type="ECO:0000256" key="2">
    <source>
        <dbReference type="ARBA" id="ARBA00004123"/>
    </source>
</evidence>
<protein>
    <submittedName>
        <fullName evidence="17">EXO1</fullName>
    </submittedName>
</protein>
<feature type="compositionally biased region" description="Basic and acidic residues" evidence="14">
    <location>
        <begin position="560"/>
        <end position="569"/>
    </location>
</feature>
<dbReference type="InterPro" id="IPR006085">
    <property type="entry name" value="XPG_DNA_repair_N"/>
</dbReference>
<dbReference type="SUPFAM" id="SSF88723">
    <property type="entry name" value="PIN domain-like"/>
    <property type="match status" value="1"/>
</dbReference>
<dbReference type="Pfam" id="PF00752">
    <property type="entry name" value="XPG_N"/>
    <property type="match status" value="1"/>
</dbReference>
<keyword evidence="12" id="KW-0234">DNA repair</keyword>
<dbReference type="RefSeq" id="XP_051608509.1">
    <property type="nucleotide sequence ID" value="XM_051752454.1"/>
</dbReference>
<feature type="region of interest" description="Disordered" evidence="14">
    <location>
        <begin position="460"/>
        <end position="571"/>
    </location>
</feature>
<evidence type="ECO:0000313" key="17">
    <source>
        <dbReference type="EMBL" id="KAI5957806.1"/>
    </source>
</evidence>
<evidence type="ECO:0000256" key="14">
    <source>
        <dbReference type="SAM" id="MobiDB-lite"/>
    </source>
</evidence>
<evidence type="ECO:0000256" key="10">
    <source>
        <dbReference type="ARBA" id="ARBA00022881"/>
    </source>
</evidence>
<evidence type="ECO:0000256" key="3">
    <source>
        <dbReference type="ARBA" id="ARBA00010563"/>
    </source>
</evidence>
<keyword evidence="11" id="KW-0238">DNA-binding</keyword>
<gene>
    <name evidence="17" type="ORF">KGF57_003073</name>
</gene>
<dbReference type="GeneID" id="76151132"/>
<dbReference type="Pfam" id="PF00867">
    <property type="entry name" value="XPG_I"/>
    <property type="match status" value="1"/>
</dbReference>
<dbReference type="GO" id="GO:0005634">
    <property type="term" value="C:nucleus"/>
    <property type="evidence" value="ECO:0007669"/>
    <property type="project" value="UniProtKB-SubCell"/>
</dbReference>
<feature type="domain" description="XPG-I" evidence="15">
    <location>
        <begin position="138"/>
        <end position="208"/>
    </location>
</feature>
<evidence type="ECO:0000259" key="16">
    <source>
        <dbReference type="SMART" id="SM00485"/>
    </source>
</evidence>
<evidence type="ECO:0000256" key="12">
    <source>
        <dbReference type="ARBA" id="ARBA00023204"/>
    </source>
</evidence>
<dbReference type="Proteomes" id="UP001204833">
    <property type="component" value="Unassembled WGS sequence"/>
</dbReference>
<dbReference type="SMART" id="SM00279">
    <property type="entry name" value="HhH2"/>
    <property type="match status" value="1"/>
</dbReference>
<dbReference type="GO" id="GO:0006281">
    <property type="term" value="P:DNA repair"/>
    <property type="evidence" value="ECO:0007669"/>
    <property type="project" value="UniProtKB-KW"/>
</dbReference>
<dbReference type="FunFam" id="3.40.50.1010:FF:000002">
    <property type="entry name" value="Exonuclease 1, putative"/>
    <property type="match status" value="1"/>
</dbReference>
<evidence type="ECO:0000256" key="4">
    <source>
        <dbReference type="ARBA" id="ARBA00022722"/>
    </source>
</evidence>
<dbReference type="InterPro" id="IPR044752">
    <property type="entry name" value="PIN-like_EXO1"/>
</dbReference>
<dbReference type="GO" id="GO:0003677">
    <property type="term" value="F:DNA binding"/>
    <property type="evidence" value="ECO:0007669"/>
    <property type="project" value="UniProtKB-KW"/>
</dbReference>
<evidence type="ECO:0000259" key="15">
    <source>
        <dbReference type="SMART" id="SM00484"/>
    </source>
</evidence>
<keyword evidence="5" id="KW-0479">Metal-binding</keyword>
<comment type="cofactor">
    <cofactor evidence="1">
        <name>Mg(2+)</name>
        <dbReference type="ChEBI" id="CHEBI:18420"/>
    </cofactor>
</comment>
<dbReference type="EMBL" id="JAIHNG010000120">
    <property type="protein sequence ID" value="KAI5957806.1"/>
    <property type="molecule type" value="Genomic_DNA"/>
</dbReference>
<dbReference type="InterPro" id="IPR008918">
    <property type="entry name" value="HhH2"/>
</dbReference>
<dbReference type="CDD" id="cd09908">
    <property type="entry name" value="H3TH_EXO1"/>
    <property type="match status" value="1"/>
</dbReference>
<dbReference type="InterPro" id="IPR036279">
    <property type="entry name" value="5-3_exonuclease_C_sf"/>
</dbReference>
<dbReference type="PANTHER" id="PTHR11081:SF65">
    <property type="entry name" value="DNA DAMAGE-INDUCIBLE PROTEIN DIN7-RELATED"/>
    <property type="match status" value="1"/>
</dbReference>
<dbReference type="CDD" id="cd09857">
    <property type="entry name" value="PIN_EXO1"/>
    <property type="match status" value="1"/>
</dbReference>
<feature type="region of interest" description="Disordered" evidence="14">
    <location>
        <begin position="418"/>
        <end position="446"/>
    </location>
</feature>
<keyword evidence="18" id="KW-1185">Reference proteome</keyword>
<comment type="subcellular location">
    <subcellularLocation>
        <location evidence="2">Nucleus</location>
    </subcellularLocation>
</comment>
<reference evidence="17 18" key="1">
    <citation type="journal article" date="2022" name="DNA Res.">
        <title>Genome analysis of five recently described species of the CUG-Ser clade uncovers Candida theae as a new hybrid lineage with pathogenic potential in the Candida parapsilosis species complex.</title>
        <authorList>
            <person name="Mixao V."/>
            <person name="Del Olmo V."/>
            <person name="Hegedusova E."/>
            <person name="Saus E."/>
            <person name="Pryszcz L."/>
            <person name="Cillingova A."/>
            <person name="Nosek J."/>
            <person name="Gabaldon T."/>
        </authorList>
    </citation>
    <scope>NUCLEOTIDE SEQUENCE [LARGE SCALE GENOMIC DNA]</scope>
    <source>
        <strain evidence="17 18">CBS 12239</strain>
    </source>
</reference>